<organism evidence="1 2">
    <name type="scientific">Handroanthus impetiginosus</name>
    <dbReference type="NCBI Taxonomy" id="429701"/>
    <lineage>
        <taxon>Eukaryota</taxon>
        <taxon>Viridiplantae</taxon>
        <taxon>Streptophyta</taxon>
        <taxon>Embryophyta</taxon>
        <taxon>Tracheophyta</taxon>
        <taxon>Spermatophyta</taxon>
        <taxon>Magnoliopsida</taxon>
        <taxon>eudicotyledons</taxon>
        <taxon>Gunneridae</taxon>
        <taxon>Pentapetalae</taxon>
        <taxon>asterids</taxon>
        <taxon>lamiids</taxon>
        <taxon>Lamiales</taxon>
        <taxon>Bignoniaceae</taxon>
        <taxon>Crescentiina</taxon>
        <taxon>Tabebuia alliance</taxon>
        <taxon>Handroanthus</taxon>
    </lineage>
</organism>
<dbReference type="PANTHER" id="PTHR47074:SF48">
    <property type="entry name" value="POLYNUCLEOTIDYL TRANSFERASE, RIBONUCLEASE H-LIKE SUPERFAMILY PROTEIN"/>
    <property type="match status" value="1"/>
</dbReference>
<proteinExistence type="predicted"/>
<dbReference type="AlphaFoldDB" id="A0A2G9G0B0"/>
<name>A0A2G9G0B0_9LAMI</name>
<dbReference type="InterPro" id="IPR052929">
    <property type="entry name" value="RNase_H-like_EbsB-rel"/>
</dbReference>
<sequence>MEARDFALKFLNDYRRAQTGNTKRGRELMQPIWMPPDEGVIKINFDAALSKHNRKMGIGIIARNCEGVCAGLKCKEVVV</sequence>
<dbReference type="OrthoDB" id="913477at2759"/>
<dbReference type="EMBL" id="NKXS01008127">
    <property type="protein sequence ID" value="PIM98742.1"/>
    <property type="molecule type" value="Genomic_DNA"/>
</dbReference>
<protein>
    <recommendedName>
        <fullName evidence="3">RNase H type-1 domain-containing protein</fullName>
    </recommendedName>
</protein>
<evidence type="ECO:0000313" key="2">
    <source>
        <dbReference type="Proteomes" id="UP000231279"/>
    </source>
</evidence>
<dbReference type="PANTHER" id="PTHR47074">
    <property type="entry name" value="BNAC02G40300D PROTEIN"/>
    <property type="match status" value="1"/>
</dbReference>
<reference evidence="2" key="1">
    <citation type="journal article" date="2018" name="Gigascience">
        <title>Genome assembly of the Pink Ipe (Handroanthus impetiginosus, Bignoniaceae), a highly valued, ecologically keystone Neotropical timber forest tree.</title>
        <authorList>
            <person name="Silva-Junior O.B."/>
            <person name="Grattapaglia D."/>
            <person name="Novaes E."/>
            <person name="Collevatti R.G."/>
        </authorList>
    </citation>
    <scope>NUCLEOTIDE SEQUENCE [LARGE SCALE GENOMIC DNA]</scope>
    <source>
        <strain evidence="2">cv. UFG-1</strain>
    </source>
</reference>
<evidence type="ECO:0000313" key="1">
    <source>
        <dbReference type="EMBL" id="PIM98742.1"/>
    </source>
</evidence>
<gene>
    <name evidence="1" type="ORF">CDL12_28776</name>
</gene>
<comment type="caution">
    <text evidence="1">The sequence shown here is derived from an EMBL/GenBank/DDBJ whole genome shotgun (WGS) entry which is preliminary data.</text>
</comment>
<keyword evidence="2" id="KW-1185">Reference proteome</keyword>
<evidence type="ECO:0008006" key="3">
    <source>
        <dbReference type="Google" id="ProtNLM"/>
    </source>
</evidence>
<dbReference type="Proteomes" id="UP000231279">
    <property type="component" value="Unassembled WGS sequence"/>
</dbReference>
<accession>A0A2G9G0B0</accession>